<proteinExistence type="predicted"/>
<dbReference type="Proteomes" id="UP000315295">
    <property type="component" value="Unassembled WGS sequence"/>
</dbReference>
<name>A0A540KKC6_MALBA</name>
<evidence type="ECO:0000313" key="2">
    <source>
        <dbReference type="Proteomes" id="UP000315295"/>
    </source>
</evidence>
<dbReference type="STRING" id="106549.A0A540KKC6"/>
<comment type="caution">
    <text evidence="1">The sequence shown here is derived from an EMBL/GenBank/DDBJ whole genome shotgun (WGS) entry which is preliminary data.</text>
</comment>
<organism evidence="1 2">
    <name type="scientific">Malus baccata</name>
    <name type="common">Siberian crab apple</name>
    <name type="synonym">Pyrus baccata</name>
    <dbReference type="NCBI Taxonomy" id="106549"/>
    <lineage>
        <taxon>Eukaryota</taxon>
        <taxon>Viridiplantae</taxon>
        <taxon>Streptophyta</taxon>
        <taxon>Embryophyta</taxon>
        <taxon>Tracheophyta</taxon>
        <taxon>Spermatophyta</taxon>
        <taxon>Magnoliopsida</taxon>
        <taxon>eudicotyledons</taxon>
        <taxon>Gunneridae</taxon>
        <taxon>Pentapetalae</taxon>
        <taxon>rosids</taxon>
        <taxon>fabids</taxon>
        <taxon>Rosales</taxon>
        <taxon>Rosaceae</taxon>
        <taxon>Amygdaloideae</taxon>
        <taxon>Maleae</taxon>
        <taxon>Malus</taxon>
    </lineage>
</organism>
<keyword evidence="2" id="KW-1185">Reference proteome</keyword>
<dbReference type="AlphaFoldDB" id="A0A540KKC6"/>
<gene>
    <name evidence="1" type="ORF">C1H46_039809</name>
</gene>
<sequence>MNLFVKLGEAFQKISLARREEIRNHAVLSLQKSFKLAEELEFTPTNYTNCFNLVIFAMVDDLHEKMLEHSQRENAEKEMRGMEGTLKIALELLTDVYLQFLIPISQ</sequence>
<accession>A0A540KKC6</accession>
<dbReference type="EMBL" id="VIEB01001161">
    <property type="protein sequence ID" value="TQD74673.1"/>
    <property type="molecule type" value="Genomic_DNA"/>
</dbReference>
<reference evidence="1 2" key="1">
    <citation type="journal article" date="2019" name="G3 (Bethesda)">
        <title>Sequencing of a Wild Apple (Malus baccata) Genome Unravels the Differences Between Cultivated and Wild Apple Species Regarding Disease Resistance and Cold Tolerance.</title>
        <authorList>
            <person name="Chen X."/>
        </authorList>
    </citation>
    <scope>NUCLEOTIDE SEQUENCE [LARGE SCALE GENOMIC DNA]</scope>
    <source>
        <strain evidence="2">cv. Shandingzi</strain>
        <tissue evidence="1">Leaves</tissue>
    </source>
</reference>
<evidence type="ECO:0000313" key="1">
    <source>
        <dbReference type="EMBL" id="TQD74673.1"/>
    </source>
</evidence>
<protein>
    <submittedName>
        <fullName evidence="1">Uncharacterized protein</fullName>
    </submittedName>
</protein>